<dbReference type="PROSITE" id="PS50893">
    <property type="entry name" value="ABC_TRANSPORTER_2"/>
    <property type="match status" value="1"/>
</dbReference>
<dbReference type="OrthoDB" id="4425833at2"/>
<dbReference type="GO" id="GO:0005524">
    <property type="term" value="F:ATP binding"/>
    <property type="evidence" value="ECO:0007669"/>
    <property type="project" value="UniProtKB-KW"/>
</dbReference>
<reference evidence="4 5" key="1">
    <citation type="submission" date="2018-10" db="EMBL/GenBank/DDBJ databases">
        <authorList>
            <person name="Li J."/>
        </authorList>
    </citation>
    <scope>NUCLEOTIDE SEQUENCE [LARGE SCALE GENOMIC DNA]</scope>
    <source>
        <strain evidence="4 5">JCM 11654</strain>
    </source>
</reference>
<dbReference type="Proteomes" id="UP000269438">
    <property type="component" value="Unassembled WGS sequence"/>
</dbReference>
<dbReference type="InterPro" id="IPR015854">
    <property type="entry name" value="ABC_transpr_LolD-like"/>
</dbReference>
<evidence type="ECO:0000259" key="3">
    <source>
        <dbReference type="PROSITE" id="PS50893"/>
    </source>
</evidence>
<dbReference type="PANTHER" id="PTHR24220">
    <property type="entry name" value="IMPORT ATP-BINDING PROTEIN"/>
    <property type="match status" value="1"/>
</dbReference>
<keyword evidence="1" id="KW-0547">Nucleotide-binding</keyword>
<evidence type="ECO:0000313" key="4">
    <source>
        <dbReference type="EMBL" id="RLP84818.1"/>
    </source>
</evidence>
<dbReference type="RefSeq" id="WP_121687288.1">
    <property type="nucleotide sequence ID" value="NZ_RCUY01000001.1"/>
</dbReference>
<evidence type="ECO:0000256" key="2">
    <source>
        <dbReference type="ARBA" id="ARBA00022840"/>
    </source>
</evidence>
<proteinExistence type="predicted"/>
<comment type="caution">
    <text evidence="4">The sequence shown here is derived from an EMBL/GenBank/DDBJ whole genome shotgun (WGS) entry which is preliminary data.</text>
</comment>
<dbReference type="GO" id="GO:0022857">
    <property type="term" value="F:transmembrane transporter activity"/>
    <property type="evidence" value="ECO:0007669"/>
    <property type="project" value="TreeGrafter"/>
</dbReference>
<dbReference type="PANTHER" id="PTHR24220:SF86">
    <property type="entry name" value="ABC TRANSPORTER ABCH.1"/>
    <property type="match status" value="1"/>
</dbReference>
<evidence type="ECO:0000256" key="1">
    <source>
        <dbReference type="ARBA" id="ARBA00022741"/>
    </source>
</evidence>
<dbReference type="InterPro" id="IPR027417">
    <property type="entry name" value="P-loop_NTPase"/>
</dbReference>
<sequence>MSETPLCVARGISRDFAGHRVLDEFDLTVNAGEIVAVTGPSGSGKTTALNILGLLEHFDAGELQLFGARAPAPHTRAARLLLRNRLGYLFQNFALVDTLDILHNLAIAQVYPRRSRAIGRRERAAALERVGLAPDLNRPIFTLSGGEQQRLAIARLLLKPSRLVLADEPTGSLDTHNRDRILDLLSELAREGRGIVLVTHDLEVAARCDRRIDLPAGSS</sequence>
<dbReference type="EMBL" id="RCUY01000001">
    <property type="protein sequence ID" value="RLP84818.1"/>
    <property type="molecule type" value="Genomic_DNA"/>
</dbReference>
<dbReference type="InterPro" id="IPR003439">
    <property type="entry name" value="ABC_transporter-like_ATP-bd"/>
</dbReference>
<dbReference type="GO" id="GO:0016887">
    <property type="term" value="F:ATP hydrolysis activity"/>
    <property type="evidence" value="ECO:0007669"/>
    <property type="project" value="InterPro"/>
</dbReference>
<accession>A0A3L7AZ24</accession>
<protein>
    <submittedName>
        <fullName evidence="4">ABC transporter ATP-binding protein</fullName>
    </submittedName>
</protein>
<evidence type="ECO:0000313" key="5">
    <source>
        <dbReference type="Proteomes" id="UP000269438"/>
    </source>
</evidence>
<dbReference type="PROSITE" id="PS00211">
    <property type="entry name" value="ABC_TRANSPORTER_1"/>
    <property type="match status" value="1"/>
</dbReference>
<dbReference type="GO" id="GO:0005886">
    <property type="term" value="C:plasma membrane"/>
    <property type="evidence" value="ECO:0007669"/>
    <property type="project" value="TreeGrafter"/>
</dbReference>
<keyword evidence="2 4" id="KW-0067">ATP-binding</keyword>
<name>A0A3L7AZ24_9MICO</name>
<gene>
    <name evidence="4" type="ORF">D9V34_02130</name>
</gene>
<feature type="domain" description="ABC transporter" evidence="3">
    <location>
        <begin position="7"/>
        <end position="219"/>
    </location>
</feature>
<dbReference type="Gene3D" id="3.40.50.300">
    <property type="entry name" value="P-loop containing nucleotide triphosphate hydrolases"/>
    <property type="match status" value="1"/>
</dbReference>
<dbReference type="InterPro" id="IPR017871">
    <property type="entry name" value="ABC_transporter-like_CS"/>
</dbReference>
<dbReference type="SUPFAM" id="SSF52540">
    <property type="entry name" value="P-loop containing nucleoside triphosphate hydrolases"/>
    <property type="match status" value="1"/>
</dbReference>
<dbReference type="InterPro" id="IPR003593">
    <property type="entry name" value="AAA+_ATPase"/>
</dbReference>
<dbReference type="AlphaFoldDB" id="A0A3L7AZ24"/>
<dbReference type="SMART" id="SM00382">
    <property type="entry name" value="AAA"/>
    <property type="match status" value="1"/>
</dbReference>
<dbReference type="Pfam" id="PF00005">
    <property type="entry name" value="ABC_tran"/>
    <property type="match status" value="1"/>
</dbReference>
<organism evidence="4 5">
    <name type="scientific">Mycetocola lacteus</name>
    <dbReference type="NCBI Taxonomy" id="76637"/>
    <lineage>
        <taxon>Bacteria</taxon>
        <taxon>Bacillati</taxon>
        <taxon>Actinomycetota</taxon>
        <taxon>Actinomycetes</taxon>
        <taxon>Micrococcales</taxon>
        <taxon>Microbacteriaceae</taxon>
        <taxon>Mycetocola</taxon>
    </lineage>
</organism>
<keyword evidence="5" id="KW-1185">Reference proteome</keyword>